<comment type="similarity">
    <text evidence="1">Belongs to the carbon-nitrogen hydrolase superfamily. BTD/VNN family.</text>
</comment>
<keyword evidence="4" id="KW-0325">Glycoprotein</keyword>
<evidence type="ECO:0000259" key="6">
    <source>
        <dbReference type="PROSITE" id="PS50263"/>
    </source>
</evidence>
<keyword evidence="7" id="KW-1185">Reference proteome</keyword>
<dbReference type="InterPro" id="IPR036526">
    <property type="entry name" value="C-N_Hydrolase_sf"/>
</dbReference>
<dbReference type="Pfam" id="PF00795">
    <property type="entry name" value="CN_hydrolase"/>
    <property type="match status" value="1"/>
</dbReference>
<dbReference type="PANTHER" id="PTHR10609:SF14">
    <property type="entry name" value="BIOTINIDASE"/>
    <property type="match status" value="1"/>
</dbReference>
<dbReference type="RefSeq" id="XP_015178474.1">
    <property type="nucleotide sequence ID" value="XM_015322988.1"/>
</dbReference>
<name>A0ABM1IE37_POLDO</name>
<gene>
    <name evidence="8" type="primary">LOC107067452</name>
</gene>
<dbReference type="InterPro" id="IPR012101">
    <property type="entry name" value="Biotinidase-like_euk"/>
</dbReference>
<sequence length="528" mass="59720">MSNNLNWRWILFYLLVAYVHSSSQISTPTSKSYVAAVVEFAPSNVANNSKQTIQSNVARYEKLIQDASAQTADIIVFPEDGITTYHLPQKSEMDSVSTVIPSARFTPCTQHLDGMTEELKRLSCAAMKNQIYVVINIAERVPCYDNECPKGESLYYNSNVVFDRNGTIIAKYRKQNLFVEPQFSTPKHPEIVTFDTDFGVTFGTFICFDILFAVPALNLTRDLGVTDIVYTTAWFSETPFLTAIQTQFGWAFAENVNFLAAGYNNPLEGNTGSGIYYGSNHTSKVRISHDQTTELIIDRVPKKVPKNLKTTKNQETKHSETHVHVHDELRRKRQTTNVNNLKLLRDNVTLYKTEILNGNISLKTLCHDGHCCNFTVNVNKIDTKVKYRLVVFNGIRNYANVRLVGTRVCSIIQCSNDTLESCGSTLDSQTIFQEINISGKFDQSINSLIMPNTLRTDLLPIMDFSYEAHSHDDHKHVSITNSNKAITNLVTFGVYCRDYDRDIKSAAVSNNIAYSFSILMAFLLLRFW</sequence>
<evidence type="ECO:0000256" key="5">
    <source>
        <dbReference type="SAM" id="SignalP"/>
    </source>
</evidence>
<dbReference type="InterPro" id="IPR003010">
    <property type="entry name" value="C-N_Hydrolase"/>
</dbReference>
<dbReference type="PROSITE" id="PS50263">
    <property type="entry name" value="CN_HYDROLASE"/>
    <property type="match status" value="1"/>
</dbReference>
<keyword evidence="3" id="KW-0378">Hydrolase</keyword>
<dbReference type="PANTHER" id="PTHR10609">
    <property type="entry name" value="BIOTINIDASE-RELATED"/>
    <property type="match status" value="1"/>
</dbReference>
<dbReference type="SUPFAM" id="SSF56317">
    <property type="entry name" value="Carbon-nitrogen hydrolase"/>
    <property type="match status" value="1"/>
</dbReference>
<accession>A0ABM1IE37</accession>
<proteinExistence type="inferred from homology"/>
<evidence type="ECO:0000256" key="1">
    <source>
        <dbReference type="ARBA" id="ARBA00008225"/>
    </source>
</evidence>
<evidence type="ECO:0000313" key="8">
    <source>
        <dbReference type="RefSeq" id="XP_015178474.1"/>
    </source>
</evidence>
<dbReference type="InterPro" id="IPR043957">
    <property type="entry name" value="Vanin_C"/>
</dbReference>
<evidence type="ECO:0000256" key="4">
    <source>
        <dbReference type="ARBA" id="ARBA00023180"/>
    </source>
</evidence>
<evidence type="ECO:0000313" key="7">
    <source>
        <dbReference type="Proteomes" id="UP000694924"/>
    </source>
</evidence>
<dbReference type="Proteomes" id="UP000694924">
    <property type="component" value="Unplaced"/>
</dbReference>
<reference evidence="8" key="1">
    <citation type="submission" date="2025-08" db="UniProtKB">
        <authorList>
            <consortium name="RefSeq"/>
        </authorList>
    </citation>
    <scope>IDENTIFICATION</scope>
    <source>
        <tissue evidence="8">Whole body</tissue>
    </source>
</reference>
<dbReference type="Pfam" id="PF19018">
    <property type="entry name" value="Vanin_C"/>
    <property type="match status" value="1"/>
</dbReference>
<evidence type="ECO:0000256" key="2">
    <source>
        <dbReference type="ARBA" id="ARBA00022729"/>
    </source>
</evidence>
<feature type="chain" id="PRO_5046530322" evidence="5">
    <location>
        <begin position="22"/>
        <end position="528"/>
    </location>
</feature>
<evidence type="ECO:0000256" key="3">
    <source>
        <dbReference type="ARBA" id="ARBA00022801"/>
    </source>
</evidence>
<organism evidence="7 8">
    <name type="scientific">Polistes dominula</name>
    <name type="common">European paper wasp</name>
    <name type="synonym">Vespa dominula</name>
    <dbReference type="NCBI Taxonomy" id="743375"/>
    <lineage>
        <taxon>Eukaryota</taxon>
        <taxon>Metazoa</taxon>
        <taxon>Ecdysozoa</taxon>
        <taxon>Arthropoda</taxon>
        <taxon>Hexapoda</taxon>
        <taxon>Insecta</taxon>
        <taxon>Pterygota</taxon>
        <taxon>Neoptera</taxon>
        <taxon>Endopterygota</taxon>
        <taxon>Hymenoptera</taxon>
        <taxon>Apocrita</taxon>
        <taxon>Aculeata</taxon>
        <taxon>Vespoidea</taxon>
        <taxon>Vespidae</taxon>
        <taxon>Polistinae</taxon>
        <taxon>Polistini</taxon>
        <taxon>Polistes</taxon>
    </lineage>
</organism>
<dbReference type="InterPro" id="IPR040154">
    <property type="entry name" value="Biotinidase/VNN"/>
</dbReference>
<feature type="signal peptide" evidence="5">
    <location>
        <begin position="1"/>
        <end position="21"/>
    </location>
</feature>
<protein>
    <submittedName>
        <fullName evidence="8">Vanin-like protein 2</fullName>
    </submittedName>
</protein>
<feature type="domain" description="CN hydrolase" evidence="6">
    <location>
        <begin position="33"/>
        <end position="306"/>
    </location>
</feature>
<keyword evidence="2 5" id="KW-0732">Signal</keyword>
<dbReference type="CDD" id="cd07567">
    <property type="entry name" value="biotinidase_like"/>
    <property type="match status" value="1"/>
</dbReference>
<dbReference type="GeneID" id="107067452"/>
<dbReference type="Gene3D" id="3.60.110.10">
    <property type="entry name" value="Carbon-nitrogen hydrolase"/>
    <property type="match status" value="1"/>
</dbReference>